<evidence type="ECO:0000313" key="2">
    <source>
        <dbReference type="EMBL" id="SJK85763.1"/>
    </source>
</evidence>
<dbReference type="Proteomes" id="UP000002899">
    <property type="component" value="Chromosome II"/>
</dbReference>
<dbReference type="AlphaFoldDB" id="A0A1R4A9U0"/>
<proteinExistence type="predicted"/>
<reference evidence="2 3" key="3">
    <citation type="journal article" date="2016" name="Sci. Rep.">
        <title>Genome-wide diversity and gene expression profiling of Babesia microti isolates identify polymorphic genes that mediate host-pathogen interactions.</title>
        <authorList>
            <person name="Silva J.C."/>
            <person name="Cornillot E."/>
            <person name="McCracken C."/>
            <person name="Usmani-Brown S."/>
            <person name="Dwivedi A."/>
            <person name="Ifeonu O.O."/>
            <person name="Crabtree J."/>
            <person name="Gotia H.T."/>
            <person name="Virji A.Z."/>
            <person name="Reynes C."/>
            <person name="Colinge J."/>
            <person name="Kumar V."/>
            <person name="Lawres L."/>
            <person name="Pazzi J.E."/>
            <person name="Pablo J.V."/>
            <person name="Hung C."/>
            <person name="Brancato J."/>
            <person name="Kumari P."/>
            <person name="Orvis J."/>
            <person name="Tretina K."/>
            <person name="Chibucos M."/>
            <person name="Ott S."/>
            <person name="Sadzewicz L."/>
            <person name="Sengamalay N."/>
            <person name="Shetty A.C."/>
            <person name="Su Q."/>
            <person name="Tallon L."/>
            <person name="Fraser C.M."/>
            <person name="Frutos R."/>
            <person name="Molina D.M."/>
            <person name="Krause P.J."/>
            <person name="Ben Mamoun C."/>
        </authorList>
    </citation>
    <scope>NUCLEOTIDE SEQUENCE [LARGE SCALE GENOMIC DNA]</scope>
    <source>
        <strain evidence="2 3">RI</strain>
    </source>
</reference>
<dbReference type="VEuPathDB" id="PiroplasmaDB:BMR1_02g00081"/>
<dbReference type="KEGG" id="bmic:BMR1_02g00081"/>
<evidence type="ECO:0000256" key="1">
    <source>
        <dbReference type="SAM" id="Phobius"/>
    </source>
</evidence>
<dbReference type="RefSeq" id="XP_021337986.1">
    <property type="nucleotide sequence ID" value="XM_021483016.1"/>
</dbReference>
<sequence>MIPNDATNIECVKNGSCGPVSDALWNIKYHTDVICVIDDVKPVHRKFLIVIYFLPGLLYLWIGDHTHSLKDLHFAIRSFEDTFVSTLIGDINSNSSDIAKWLSHKINLPALVSCNVSLNSSASLIDLNEKVLKLLNDNGFLQ</sequence>
<feature type="transmembrane region" description="Helical" evidence="1">
    <location>
        <begin position="47"/>
        <end position="63"/>
    </location>
</feature>
<accession>A0A1R4A9U0</accession>
<dbReference type="GO" id="GO:0043248">
    <property type="term" value="P:proteasome assembly"/>
    <property type="evidence" value="ECO:0007669"/>
    <property type="project" value="InterPro"/>
</dbReference>
<dbReference type="GeneID" id="24423806"/>
<reference evidence="2 3" key="2">
    <citation type="journal article" date="2013" name="PLoS ONE">
        <title>Whole genome mapping and re-organization of the nuclear and mitochondrial genomes of Babesia microti isolates.</title>
        <authorList>
            <person name="Cornillot E."/>
            <person name="Dassouli A."/>
            <person name="Garg A."/>
            <person name="Pachikara N."/>
            <person name="Randazzo S."/>
            <person name="Depoix D."/>
            <person name="Carcy B."/>
            <person name="Delbecq S."/>
            <person name="Frutos R."/>
            <person name="Silva J.C."/>
            <person name="Sutton R."/>
            <person name="Krause P.J."/>
            <person name="Mamoun C.B."/>
        </authorList>
    </citation>
    <scope>NUCLEOTIDE SEQUENCE [LARGE SCALE GENOMIC DNA]</scope>
    <source>
        <strain evidence="2 3">RI</strain>
    </source>
</reference>
<organism evidence="2 3">
    <name type="scientific">Babesia microti (strain RI)</name>
    <dbReference type="NCBI Taxonomy" id="1133968"/>
    <lineage>
        <taxon>Eukaryota</taxon>
        <taxon>Sar</taxon>
        <taxon>Alveolata</taxon>
        <taxon>Apicomplexa</taxon>
        <taxon>Aconoidasida</taxon>
        <taxon>Piroplasmida</taxon>
        <taxon>Babesiidae</taxon>
        <taxon>Babesia</taxon>
    </lineage>
</organism>
<dbReference type="EMBL" id="FO082872">
    <property type="protein sequence ID" value="SJK85763.1"/>
    <property type="molecule type" value="Genomic_DNA"/>
</dbReference>
<dbReference type="InterPro" id="IPR032157">
    <property type="entry name" value="PAC4"/>
</dbReference>
<reference evidence="2 3" key="1">
    <citation type="journal article" date="2012" name="Nucleic Acids Res.">
        <title>Sequencing of the smallest Apicomplexan genome from the human pathogen Babesia microti.</title>
        <authorList>
            <person name="Cornillot E."/>
            <person name="Hadj-Kaddour K."/>
            <person name="Dassouli A."/>
            <person name="Noel B."/>
            <person name="Ranwez V."/>
            <person name="Vacherie B."/>
            <person name="Augagneur Y."/>
            <person name="Bres V."/>
            <person name="Duclos A."/>
            <person name="Randazzo S."/>
            <person name="Carcy B."/>
            <person name="Debierre-Grockiego F."/>
            <person name="Delbecq S."/>
            <person name="Moubri-Menage K."/>
            <person name="Shams-Eldin H."/>
            <person name="Usmani-Brown S."/>
            <person name="Bringaud F."/>
            <person name="Wincker P."/>
            <person name="Vivares C.P."/>
            <person name="Schwarz R.T."/>
            <person name="Schetters T.P."/>
            <person name="Krause P.J."/>
            <person name="Gorenflot A."/>
            <person name="Berry V."/>
            <person name="Barbe V."/>
            <person name="Ben Mamoun C."/>
        </authorList>
    </citation>
    <scope>NUCLEOTIDE SEQUENCE [LARGE SCALE GENOMIC DNA]</scope>
    <source>
        <strain evidence="2 3">RI</strain>
    </source>
</reference>
<keyword evidence="1" id="KW-0472">Membrane</keyword>
<dbReference type="Pfam" id="PF16093">
    <property type="entry name" value="PAC4"/>
    <property type="match status" value="1"/>
</dbReference>
<keyword evidence="1" id="KW-1133">Transmembrane helix</keyword>
<keyword evidence="1" id="KW-0812">Transmembrane</keyword>
<protein>
    <recommendedName>
        <fullName evidence="4">Proteasome assembly chaperone 4</fullName>
    </recommendedName>
</protein>
<keyword evidence="3" id="KW-1185">Reference proteome</keyword>
<evidence type="ECO:0008006" key="4">
    <source>
        <dbReference type="Google" id="ProtNLM"/>
    </source>
</evidence>
<dbReference type="OrthoDB" id="368507at2759"/>
<evidence type="ECO:0000313" key="3">
    <source>
        <dbReference type="Proteomes" id="UP000002899"/>
    </source>
</evidence>
<name>A0A1R4A9U0_BABMR</name>